<dbReference type="Pfam" id="PF00534">
    <property type="entry name" value="Glycos_transf_1"/>
    <property type="match status" value="1"/>
</dbReference>
<dbReference type="SUPFAM" id="SSF53756">
    <property type="entry name" value="UDP-Glycosyltransferase/glycogen phosphorylase"/>
    <property type="match status" value="1"/>
</dbReference>
<keyword evidence="2" id="KW-0808">Transferase</keyword>
<sequence length="634" mass="75246">MREQERRQVYAKFYTQHPIEKNHILYESYYGRGMLCNPYGIFRAFKKRKDFTEYEHFWVIKNWKENTRIMELYKNDRNVHFIRYMSEEYLYHVATAAYLINNLAFPSFYTPRNGQIYLNTWHEAASEKEGFDAPEGNVEARNIIRNFLAADYLLAFDDKMKETYEKSFKLKGIYNGILLYPEAEESYDNKRNPKEDERNGMRILNMIIDHEGISKQESFFEKIQRKITRKKEKILVYGSDLRGNGVTSSLLSLLDYINYKKYDVTLLVVLNREGTNREKICAVHPKVRVITRFGAPNGTPQEQERYEKALEQGIPADAVEREALRQYMEREFHRMFGRTDFDHLIEFTGYSPHYGMLFAAVKNGRKYIWQHNDLGRETKRKTKTGVSLKRTLGTVFSLYPYYDKIVACSQSVRNLNRRSLVNEATKDKFVYVRNSFSADRVRRDAEVPYDQIEEYRQFQRPEKECMVYANMGRLSPEKNQKNLIEAFRKLHEEYRDTKLYILGDGPLKEELETLVREYHLEQDVILTGNLPNPFALLKECGCFVLPSLYEGQPMSILEVRVLGLPIIISDFETRTDVCMPDGQLVVKQDPESIYQGMKQVYQNRECSYRFKPERYNKKVYREFEKLLKENRSIL</sequence>
<evidence type="ECO:0000313" key="3">
    <source>
        <dbReference type="Proteomes" id="UP000823904"/>
    </source>
</evidence>
<feature type="domain" description="Glycosyl transferase family 1" evidence="1">
    <location>
        <begin position="452"/>
        <end position="611"/>
    </location>
</feature>
<dbReference type="PANTHER" id="PTHR12526:SF630">
    <property type="entry name" value="GLYCOSYLTRANSFERASE"/>
    <property type="match status" value="1"/>
</dbReference>
<dbReference type="GO" id="GO:0016020">
    <property type="term" value="C:membrane"/>
    <property type="evidence" value="ECO:0007669"/>
    <property type="project" value="InterPro"/>
</dbReference>
<dbReference type="Proteomes" id="UP000823904">
    <property type="component" value="Unassembled WGS sequence"/>
</dbReference>
<dbReference type="Gene3D" id="3.40.50.11820">
    <property type="match status" value="1"/>
</dbReference>
<organism evidence="2 3">
    <name type="scientific">Candidatus Anaerostipes avistercoris</name>
    <dbReference type="NCBI Taxonomy" id="2838462"/>
    <lineage>
        <taxon>Bacteria</taxon>
        <taxon>Bacillati</taxon>
        <taxon>Bacillota</taxon>
        <taxon>Clostridia</taxon>
        <taxon>Lachnospirales</taxon>
        <taxon>Lachnospiraceae</taxon>
        <taxon>Anaerostipes</taxon>
    </lineage>
</organism>
<dbReference type="AlphaFoldDB" id="A0A9D2T9U3"/>
<dbReference type="GO" id="GO:0047355">
    <property type="term" value="F:CDP-glycerol glycerophosphotransferase activity"/>
    <property type="evidence" value="ECO:0007669"/>
    <property type="project" value="InterPro"/>
</dbReference>
<dbReference type="EC" id="2.4.-.-" evidence="2"/>
<dbReference type="InterPro" id="IPR043149">
    <property type="entry name" value="TagF_N"/>
</dbReference>
<proteinExistence type="predicted"/>
<protein>
    <submittedName>
        <fullName evidence="2">Glycosyltransferase</fullName>
        <ecNumber evidence="2">2.4.-.-</ecNumber>
    </submittedName>
</protein>
<keyword evidence="2" id="KW-0328">Glycosyltransferase</keyword>
<comment type="caution">
    <text evidence="2">The sequence shown here is derived from an EMBL/GenBank/DDBJ whole genome shotgun (WGS) entry which is preliminary data.</text>
</comment>
<name>A0A9D2T9U3_9FIRM</name>
<dbReference type="EMBL" id="DWWD01000032">
    <property type="protein sequence ID" value="HJC50626.1"/>
    <property type="molecule type" value="Genomic_DNA"/>
</dbReference>
<evidence type="ECO:0000313" key="2">
    <source>
        <dbReference type="EMBL" id="HJC50626.1"/>
    </source>
</evidence>
<reference evidence="2" key="1">
    <citation type="journal article" date="2021" name="PeerJ">
        <title>Extensive microbial diversity within the chicken gut microbiome revealed by metagenomics and culture.</title>
        <authorList>
            <person name="Gilroy R."/>
            <person name="Ravi A."/>
            <person name="Getino M."/>
            <person name="Pursley I."/>
            <person name="Horton D.L."/>
            <person name="Alikhan N.F."/>
            <person name="Baker D."/>
            <person name="Gharbi K."/>
            <person name="Hall N."/>
            <person name="Watson M."/>
            <person name="Adriaenssens E.M."/>
            <person name="Foster-Nyarko E."/>
            <person name="Jarju S."/>
            <person name="Secka A."/>
            <person name="Antonio M."/>
            <person name="Oren A."/>
            <person name="Chaudhuri R.R."/>
            <person name="La Ragione R."/>
            <person name="Hildebrand F."/>
            <person name="Pallen M.J."/>
        </authorList>
    </citation>
    <scope>NUCLEOTIDE SEQUENCE</scope>
    <source>
        <strain evidence="2">ChiSjej3B21-8574</strain>
    </source>
</reference>
<dbReference type="Gene3D" id="3.40.50.2000">
    <property type="entry name" value="Glycogen Phosphorylase B"/>
    <property type="match status" value="2"/>
</dbReference>
<dbReference type="InterPro" id="IPR007554">
    <property type="entry name" value="Glycerophosphate_synth"/>
</dbReference>
<evidence type="ECO:0000259" key="1">
    <source>
        <dbReference type="Pfam" id="PF00534"/>
    </source>
</evidence>
<dbReference type="InterPro" id="IPR001296">
    <property type="entry name" value="Glyco_trans_1"/>
</dbReference>
<reference evidence="2" key="2">
    <citation type="submission" date="2021-04" db="EMBL/GenBank/DDBJ databases">
        <authorList>
            <person name="Gilroy R."/>
        </authorList>
    </citation>
    <scope>NUCLEOTIDE SEQUENCE</scope>
    <source>
        <strain evidence="2">ChiSjej3B21-8574</strain>
    </source>
</reference>
<dbReference type="PANTHER" id="PTHR12526">
    <property type="entry name" value="GLYCOSYLTRANSFERASE"/>
    <property type="match status" value="1"/>
</dbReference>
<gene>
    <name evidence="2" type="ORF">H9754_08670</name>
</gene>
<dbReference type="GO" id="GO:0016757">
    <property type="term" value="F:glycosyltransferase activity"/>
    <property type="evidence" value="ECO:0007669"/>
    <property type="project" value="UniProtKB-KW"/>
</dbReference>
<dbReference type="Pfam" id="PF04464">
    <property type="entry name" value="Glyphos_transf"/>
    <property type="match status" value="1"/>
</dbReference>
<dbReference type="CDD" id="cd03811">
    <property type="entry name" value="GT4_GT28_WabH-like"/>
    <property type="match status" value="1"/>
</dbReference>
<accession>A0A9D2T9U3</accession>